<evidence type="ECO:0000256" key="2">
    <source>
        <dbReference type="SAM" id="MobiDB-lite"/>
    </source>
</evidence>
<feature type="non-terminal residue" evidence="3">
    <location>
        <position position="535"/>
    </location>
</feature>
<gene>
    <name evidence="3" type="ORF">Taro_015814</name>
</gene>
<sequence>MVKKAQLLEDATDFTDRIKGKFVKKEVTSGQSSAKPTNGKKRPFNITEGSSQERKPKVFIPNTPRKSHCKHCDKLGHTTDECWRKASACLRYGRTNIFCKGSVDTTILGVDTMVQNKGRNVKKSLSQVDTSPEQVDTETSQVDTRDLSQRIVLPVWESVSIHLIGRSTHSGISVTKTFPWACGTLRRCQINIGSCAHVPQGCNKPGHMKGECPENKKEKHKKIHKFKKPKAMVATWSDEDTSENEEEEKSSSSGSEEICFMANSSDGKDAYAELVENYTEMRKENKHLKRKIENIYHNQSSNKRICELENEVIELNEEKENLLNLIDELKLASQKATSEFKDLSEKLEKENRDKQQKIEELKILENQLRQKDEVIETFTNGKDNLEALMGTNMKSISHGLGFDKQKSKKDKSGEKKDKTPVIKFVKGPSLENIEVKQKSCKTQKSSKTQNKDKATRLTQSPDRSTPVHKKKASVAVVSTPVKERSTCSTSTKKNHKMKNSNKNLKNKKKSKEVINEEPWTSKTAYQADWNNSWSQ</sequence>
<reference evidence="3" key="1">
    <citation type="submission" date="2017-07" db="EMBL/GenBank/DDBJ databases">
        <title>Taro Niue Genome Assembly and Annotation.</title>
        <authorList>
            <person name="Atibalentja N."/>
            <person name="Keating K."/>
            <person name="Fields C.J."/>
        </authorList>
    </citation>
    <scope>NUCLEOTIDE SEQUENCE</scope>
    <source>
        <strain evidence="3">Niue_2</strain>
        <tissue evidence="3">Leaf</tissue>
    </source>
</reference>
<accession>A0A843ULW1</accession>
<proteinExistence type="predicted"/>
<feature type="region of interest" description="Disordered" evidence="2">
    <location>
        <begin position="230"/>
        <end position="256"/>
    </location>
</feature>
<keyword evidence="4" id="KW-1185">Reference proteome</keyword>
<feature type="region of interest" description="Disordered" evidence="2">
    <location>
        <begin position="25"/>
        <end position="62"/>
    </location>
</feature>
<evidence type="ECO:0000313" key="3">
    <source>
        <dbReference type="EMBL" id="MQL83327.1"/>
    </source>
</evidence>
<dbReference type="Proteomes" id="UP000652761">
    <property type="component" value="Unassembled WGS sequence"/>
</dbReference>
<feature type="compositionally biased region" description="Basic residues" evidence="2">
    <location>
        <begin position="492"/>
        <end position="510"/>
    </location>
</feature>
<dbReference type="EMBL" id="NMUH01000689">
    <property type="protein sequence ID" value="MQL83327.1"/>
    <property type="molecule type" value="Genomic_DNA"/>
</dbReference>
<dbReference type="OrthoDB" id="1750137at2759"/>
<feature type="compositionally biased region" description="Acidic residues" evidence="2">
    <location>
        <begin position="237"/>
        <end position="248"/>
    </location>
</feature>
<comment type="caution">
    <text evidence="3">The sequence shown here is derived from an EMBL/GenBank/DDBJ whole genome shotgun (WGS) entry which is preliminary data.</text>
</comment>
<feature type="compositionally biased region" description="Polar residues" evidence="2">
    <location>
        <begin position="518"/>
        <end position="535"/>
    </location>
</feature>
<feature type="compositionally biased region" description="Basic and acidic residues" evidence="2">
    <location>
        <begin position="401"/>
        <end position="420"/>
    </location>
</feature>
<organism evidence="3 4">
    <name type="scientific">Colocasia esculenta</name>
    <name type="common">Wild taro</name>
    <name type="synonym">Arum esculentum</name>
    <dbReference type="NCBI Taxonomy" id="4460"/>
    <lineage>
        <taxon>Eukaryota</taxon>
        <taxon>Viridiplantae</taxon>
        <taxon>Streptophyta</taxon>
        <taxon>Embryophyta</taxon>
        <taxon>Tracheophyta</taxon>
        <taxon>Spermatophyta</taxon>
        <taxon>Magnoliopsida</taxon>
        <taxon>Liliopsida</taxon>
        <taxon>Araceae</taxon>
        <taxon>Aroideae</taxon>
        <taxon>Colocasieae</taxon>
        <taxon>Colocasia</taxon>
    </lineage>
</organism>
<keyword evidence="1" id="KW-0175">Coiled coil</keyword>
<evidence type="ECO:0000313" key="4">
    <source>
        <dbReference type="Proteomes" id="UP000652761"/>
    </source>
</evidence>
<evidence type="ECO:0008006" key="5">
    <source>
        <dbReference type="Google" id="ProtNLM"/>
    </source>
</evidence>
<feature type="region of interest" description="Disordered" evidence="2">
    <location>
        <begin position="396"/>
        <end position="535"/>
    </location>
</feature>
<evidence type="ECO:0000256" key="1">
    <source>
        <dbReference type="SAM" id="Coils"/>
    </source>
</evidence>
<protein>
    <recommendedName>
        <fullName evidence="5">CCHC-type domain-containing protein</fullName>
    </recommendedName>
</protein>
<dbReference type="AlphaFoldDB" id="A0A843ULW1"/>
<name>A0A843ULW1_COLES</name>
<feature type="coiled-coil region" evidence="1">
    <location>
        <begin position="271"/>
        <end position="374"/>
    </location>
</feature>